<keyword evidence="3" id="KW-0820">tRNA-binding</keyword>
<gene>
    <name evidence="3" type="primary">tmcAL</name>
    <name evidence="4" type="ORF">LOSG293_010840</name>
</gene>
<comment type="catalytic activity">
    <reaction evidence="3">
        <text>cytidine(34) in elongator tRNA(Met) + acetate + ATP = N(4)-acetylcytidine(34) in elongator tRNA(Met) + AMP + diphosphate</text>
        <dbReference type="Rhea" id="RHEA:58144"/>
        <dbReference type="Rhea" id="RHEA-COMP:10693"/>
        <dbReference type="Rhea" id="RHEA-COMP:10694"/>
        <dbReference type="ChEBI" id="CHEBI:30089"/>
        <dbReference type="ChEBI" id="CHEBI:30616"/>
        <dbReference type="ChEBI" id="CHEBI:33019"/>
        <dbReference type="ChEBI" id="CHEBI:74900"/>
        <dbReference type="ChEBI" id="CHEBI:82748"/>
        <dbReference type="ChEBI" id="CHEBI:456215"/>
    </reaction>
</comment>
<comment type="subcellular location">
    <subcellularLocation>
        <location evidence="3">Cytoplasm</location>
    </subcellularLocation>
</comment>
<dbReference type="Gene3D" id="3.40.50.620">
    <property type="entry name" value="HUPs"/>
    <property type="match status" value="1"/>
</dbReference>
<name>A0A081BG17_9LACO</name>
<keyword evidence="2 3" id="KW-0819">tRNA processing</keyword>
<comment type="caution">
    <text evidence="4">The sequence shown here is derived from an EMBL/GenBank/DDBJ whole genome shotgun (WGS) entry which is preliminary data.</text>
</comment>
<keyword evidence="3" id="KW-0694">RNA-binding</keyword>
<keyword evidence="1 3" id="KW-0436">Ligase</keyword>
<evidence type="ECO:0000313" key="4">
    <source>
        <dbReference type="EMBL" id="GAK46985.1"/>
    </source>
</evidence>
<dbReference type="GO" id="GO:0006400">
    <property type="term" value="P:tRNA modification"/>
    <property type="evidence" value="ECO:0007669"/>
    <property type="project" value="UniProtKB-UniRule"/>
</dbReference>
<dbReference type="GO" id="GO:0016879">
    <property type="term" value="F:ligase activity, forming carbon-nitrogen bonds"/>
    <property type="evidence" value="ECO:0007669"/>
    <property type="project" value="UniProtKB-UniRule"/>
</dbReference>
<dbReference type="PANTHER" id="PTHR37825:SF1">
    <property type="entry name" value="TRNA(MET) CYTIDINE ACETATE LIGASE"/>
    <property type="match status" value="1"/>
</dbReference>
<dbReference type="eggNOG" id="COG1323">
    <property type="taxonomic scope" value="Bacteria"/>
</dbReference>
<dbReference type="EC" id="6.3.4.-" evidence="3"/>
<proteinExistence type="inferred from homology"/>
<dbReference type="RefSeq" id="WP_235786773.1">
    <property type="nucleotide sequence ID" value="NZ_BBJM01000001.1"/>
</dbReference>
<dbReference type="Pfam" id="PF05636">
    <property type="entry name" value="HIGH_NTase1"/>
    <property type="match status" value="1"/>
</dbReference>
<feature type="binding site" evidence="3">
    <location>
        <begin position="7"/>
        <end position="20"/>
    </location>
    <ligand>
        <name>ATP</name>
        <dbReference type="ChEBI" id="CHEBI:30616"/>
    </ligand>
</feature>
<dbReference type="SUPFAM" id="SSF52374">
    <property type="entry name" value="Nucleotidylyl transferase"/>
    <property type="match status" value="1"/>
</dbReference>
<dbReference type="EMBL" id="BBJM01000001">
    <property type="protein sequence ID" value="GAK46985.1"/>
    <property type="molecule type" value="Genomic_DNA"/>
</dbReference>
<keyword evidence="3" id="KW-0547">Nucleotide-binding</keyword>
<dbReference type="InterPro" id="IPR014729">
    <property type="entry name" value="Rossmann-like_a/b/a_fold"/>
</dbReference>
<evidence type="ECO:0000256" key="1">
    <source>
        <dbReference type="ARBA" id="ARBA00022598"/>
    </source>
</evidence>
<dbReference type="HAMAP" id="MF_01539">
    <property type="entry name" value="TmcAL"/>
    <property type="match status" value="1"/>
</dbReference>
<dbReference type="STRING" id="1291743.LOSG293_010840"/>
<evidence type="ECO:0000313" key="5">
    <source>
        <dbReference type="Proteomes" id="UP000028700"/>
    </source>
</evidence>
<accession>A0A081BG17</accession>
<evidence type="ECO:0000256" key="3">
    <source>
        <dbReference type="HAMAP-Rule" id="MF_01539"/>
    </source>
</evidence>
<keyword evidence="5" id="KW-1185">Reference proteome</keyword>
<keyword evidence="3" id="KW-0963">Cytoplasm</keyword>
<evidence type="ECO:0000256" key="2">
    <source>
        <dbReference type="ARBA" id="ARBA00022694"/>
    </source>
</evidence>
<dbReference type="NCBIfam" id="NF010191">
    <property type="entry name" value="PRK13670.1"/>
    <property type="match status" value="1"/>
</dbReference>
<comment type="function">
    <text evidence="3">Catalyzes the formation of N(4)-acetylcytidine (ac(4)C) at the wobble position of elongator tRNA(Met), using acetate and ATP as substrates. First activates an acetate ion to form acetyladenylate (Ac-AMP) and then transfers the acetyl group to tRNA to form ac(4)C34.</text>
</comment>
<dbReference type="PANTHER" id="PTHR37825">
    <property type="entry name" value="TRNA(MET) CYTIDINE ACETATE LIGASE"/>
    <property type="match status" value="1"/>
</dbReference>
<keyword evidence="3" id="KW-0067">ATP-binding</keyword>
<sequence>MAVVGIIAEYNPFHNGHKRQLDFARQVAQDDAIIVAMSGNWTQRGEPAIINKWQRAEAAIKNGADLVLELPFNVTVQPAHLFAQGAVTLLHQLGVQKLVFGAEHPEMDFARLVQNRPIEVEQFKRFDQTYATAYQQHLTQKTGIELRGSNDILGFTYALANDRLGQPLEMVPLKREGAQHGDSSIRSGATIASASSIRAAALAGNFELVKPTVPESSYSFLEANSLVNWQSFWPLLRYRILTETPDTLRQFYQMTEGIEYRLLDAAQRAITIDEFLALVKTKRYTYTRIQRLISYVLLNASTELMMTRLKSARVLAFNNRGRSQLNRLKSSQSLQLITKLTDDWQQGPYFLDNRVDELRRLLVRDESTSQIKRPFYLK</sequence>
<feature type="binding site" evidence="3">
    <location>
        <position position="150"/>
    </location>
    <ligand>
        <name>ATP</name>
        <dbReference type="ChEBI" id="CHEBI:30616"/>
    </ligand>
</feature>
<dbReference type="Proteomes" id="UP000028700">
    <property type="component" value="Unassembled WGS sequence"/>
</dbReference>
<protein>
    <recommendedName>
        <fullName evidence="3">tRNA(Met) cytidine acetate ligase</fullName>
        <ecNumber evidence="3">6.3.4.-</ecNumber>
    </recommendedName>
</protein>
<reference evidence="4" key="1">
    <citation type="journal article" date="2014" name="Genome Announc.">
        <title>Draft Genome Sequence of Lactobacillus oryzae Strain SG293T.</title>
        <authorList>
            <person name="Tanizawa Y."/>
            <person name="Fujisawa T."/>
            <person name="Mochizuki T."/>
            <person name="Kaminuma E."/>
            <person name="Nakamura Y."/>
            <person name="Tohno M."/>
        </authorList>
    </citation>
    <scope>NUCLEOTIDE SEQUENCE [LARGE SCALE GENOMIC DNA]</scope>
    <source>
        <strain evidence="4">SG293</strain>
    </source>
</reference>
<comment type="caution">
    <text evidence="3">Lacks conserved residue(s) required for the propagation of feature annotation.</text>
</comment>
<feature type="binding site" evidence="3">
    <location>
        <position position="101"/>
    </location>
    <ligand>
        <name>ATP</name>
        <dbReference type="ChEBI" id="CHEBI:30616"/>
    </ligand>
</feature>
<dbReference type="InterPro" id="IPR008513">
    <property type="entry name" value="tRNA(Met)_cyd_acetate_ligase"/>
</dbReference>
<dbReference type="AlphaFoldDB" id="A0A081BG17"/>
<dbReference type="GO" id="GO:0005737">
    <property type="term" value="C:cytoplasm"/>
    <property type="evidence" value="ECO:0007669"/>
    <property type="project" value="UniProtKB-SubCell"/>
</dbReference>
<dbReference type="GO" id="GO:0005524">
    <property type="term" value="F:ATP binding"/>
    <property type="evidence" value="ECO:0007669"/>
    <property type="project" value="UniProtKB-KW"/>
</dbReference>
<organism evidence="4 5">
    <name type="scientific">Secundilactobacillus oryzae JCM 18671</name>
    <dbReference type="NCBI Taxonomy" id="1291743"/>
    <lineage>
        <taxon>Bacteria</taxon>
        <taxon>Bacillati</taxon>
        <taxon>Bacillota</taxon>
        <taxon>Bacilli</taxon>
        <taxon>Lactobacillales</taxon>
        <taxon>Lactobacillaceae</taxon>
        <taxon>Secundilactobacillus</taxon>
    </lineage>
</organism>
<comment type="similarity">
    <text evidence="3">Belongs to the TmcAL family.</text>
</comment>
<feature type="binding site" evidence="3">
    <location>
        <position position="175"/>
    </location>
    <ligand>
        <name>ATP</name>
        <dbReference type="ChEBI" id="CHEBI:30616"/>
    </ligand>
</feature>
<dbReference type="GO" id="GO:0000049">
    <property type="term" value="F:tRNA binding"/>
    <property type="evidence" value="ECO:0007669"/>
    <property type="project" value="UniProtKB-KW"/>
</dbReference>